<protein>
    <recommendedName>
        <fullName evidence="1">ABC transporter domain-containing protein</fullName>
    </recommendedName>
</protein>
<accession>A0AAN5IDW6</accession>
<gene>
    <name evidence="2" type="ORF">PMAYCL1PPCAC_32952</name>
</gene>
<dbReference type="PANTHER" id="PTHR24221:SF617">
    <property type="entry name" value="P-GLYCOPROTEIN RELATED"/>
    <property type="match status" value="1"/>
</dbReference>
<sequence>MISRNGEMGEIEMLDGTPFTTLSPSQLRSITALVSQEPVLFRGTIADNVRLGIAEVSDECIRSACRLANAAEFTQNFPEGYDTLVGEKGRSLSGGQKQRIAIARALIRNPRVIVLDEATSALDTHSEKVVRTALESSAQGRTSVMITHRLETIRHCDEICFIEGGRIVERGRHEELIARRGKYYEMTQHQNLG</sequence>
<proteinExistence type="predicted"/>
<dbReference type="InterPro" id="IPR039421">
    <property type="entry name" value="Type_1_exporter"/>
</dbReference>
<dbReference type="PROSITE" id="PS00211">
    <property type="entry name" value="ABC_TRANSPORTER_1"/>
    <property type="match status" value="1"/>
</dbReference>
<dbReference type="Pfam" id="PF00005">
    <property type="entry name" value="ABC_tran"/>
    <property type="match status" value="1"/>
</dbReference>
<name>A0AAN5IDW6_9BILA</name>
<dbReference type="GO" id="GO:0016020">
    <property type="term" value="C:membrane"/>
    <property type="evidence" value="ECO:0007669"/>
    <property type="project" value="TreeGrafter"/>
</dbReference>
<organism evidence="2 3">
    <name type="scientific">Pristionchus mayeri</name>
    <dbReference type="NCBI Taxonomy" id="1317129"/>
    <lineage>
        <taxon>Eukaryota</taxon>
        <taxon>Metazoa</taxon>
        <taxon>Ecdysozoa</taxon>
        <taxon>Nematoda</taxon>
        <taxon>Chromadorea</taxon>
        <taxon>Rhabditida</taxon>
        <taxon>Rhabditina</taxon>
        <taxon>Diplogasteromorpha</taxon>
        <taxon>Diplogasteroidea</taxon>
        <taxon>Neodiplogasteridae</taxon>
        <taxon>Pristionchus</taxon>
    </lineage>
</organism>
<feature type="domain" description="ABC transporter" evidence="1">
    <location>
        <begin position="1"/>
        <end position="189"/>
    </location>
</feature>
<dbReference type="AlphaFoldDB" id="A0AAN5IDW6"/>
<dbReference type="PANTHER" id="PTHR24221">
    <property type="entry name" value="ATP-BINDING CASSETTE SUB-FAMILY B"/>
    <property type="match status" value="1"/>
</dbReference>
<keyword evidence="3" id="KW-1185">Reference proteome</keyword>
<dbReference type="InterPro" id="IPR027417">
    <property type="entry name" value="P-loop_NTPase"/>
</dbReference>
<reference evidence="3" key="1">
    <citation type="submission" date="2022-10" db="EMBL/GenBank/DDBJ databases">
        <title>Genome assembly of Pristionchus species.</title>
        <authorList>
            <person name="Yoshida K."/>
            <person name="Sommer R.J."/>
        </authorList>
    </citation>
    <scope>NUCLEOTIDE SEQUENCE [LARGE SCALE GENOMIC DNA]</scope>
    <source>
        <strain evidence="3">RS5460</strain>
    </source>
</reference>
<dbReference type="GO" id="GO:0005524">
    <property type="term" value="F:ATP binding"/>
    <property type="evidence" value="ECO:0007669"/>
    <property type="project" value="InterPro"/>
</dbReference>
<dbReference type="Proteomes" id="UP001328107">
    <property type="component" value="Unassembled WGS sequence"/>
</dbReference>
<dbReference type="SUPFAM" id="SSF52540">
    <property type="entry name" value="P-loop containing nucleoside triphosphate hydrolases"/>
    <property type="match status" value="1"/>
</dbReference>
<dbReference type="EMBL" id="BTRK01000006">
    <property type="protein sequence ID" value="GMR62757.1"/>
    <property type="molecule type" value="Genomic_DNA"/>
</dbReference>
<dbReference type="InterPro" id="IPR003439">
    <property type="entry name" value="ABC_transporter-like_ATP-bd"/>
</dbReference>
<dbReference type="Gene3D" id="3.40.50.300">
    <property type="entry name" value="P-loop containing nucleotide triphosphate hydrolases"/>
    <property type="match status" value="1"/>
</dbReference>
<dbReference type="PROSITE" id="PS50893">
    <property type="entry name" value="ABC_TRANSPORTER_2"/>
    <property type="match status" value="1"/>
</dbReference>
<comment type="caution">
    <text evidence="2">The sequence shown here is derived from an EMBL/GenBank/DDBJ whole genome shotgun (WGS) entry which is preliminary data.</text>
</comment>
<evidence type="ECO:0000313" key="3">
    <source>
        <dbReference type="Proteomes" id="UP001328107"/>
    </source>
</evidence>
<dbReference type="InterPro" id="IPR017871">
    <property type="entry name" value="ABC_transporter-like_CS"/>
</dbReference>
<dbReference type="GO" id="GO:0042626">
    <property type="term" value="F:ATPase-coupled transmembrane transporter activity"/>
    <property type="evidence" value="ECO:0007669"/>
    <property type="project" value="TreeGrafter"/>
</dbReference>
<evidence type="ECO:0000259" key="1">
    <source>
        <dbReference type="PROSITE" id="PS50893"/>
    </source>
</evidence>
<dbReference type="GO" id="GO:0016887">
    <property type="term" value="F:ATP hydrolysis activity"/>
    <property type="evidence" value="ECO:0007669"/>
    <property type="project" value="InterPro"/>
</dbReference>
<evidence type="ECO:0000313" key="2">
    <source>
        <dbReference type="EMBL" id="GMR62757.1"/>
    </source>
</evidence>